<protein>
    <recommendedName>
        <fullName evidence="4">Core-binding (CB) domain-containing protein</fullName>
    </recommendedName>
</protein>
<sequence>MSSKTIKKLTDAKIRGLSKPKKRSFLFEEGKGFGLRLEPSGTKSFVLWYRFNGKQDGVTLGRYPKLSLADAHLKVAEIKKKIEKGEDPKVEIKEIQRANRNFYSVQDLCDEYIEHYARVRKKSWKEDERCLNKEVVSVWGKRKVEDITRRDIVELLDRIVDRGSPVTANRTLAV</sequence>
<evidence type="ECO:0000256" key="3">
    <source>
        <dbReference type="ARBA" id="ARBA00023125"/>
    </source>
</evidence>
<dbReference type="GO" id="GO:0015074">
    <property type="term" value="P:DNA integration"/>
    <property type="evidence" value="ECO:0007669"/>
    <property type="project" value="UniProtKB-KW"/>
</dbReference>
<feature type="domain" description="Core-binding (CB)" evidence="4">
    <location>
        <begin position="103"/>
        <end position="174"/>
    </location>
</feature>
<keyword evidence="3" id="KW-0238">DNA-binding</keyword>
<evidence type="ECO:0000313" key="5">
    <source>
        <dbReference type="EMBL" id="SVD36747.1"/>
    </source>
</evidence>
<gene>
    <name evidence="5" type="ORF">METZ01_LOCUS389601</name>
</gene>
<dbReference type="InterPro" id="IPR044068">
    <property type="entry name" value="CB"/>
</dbReference>
<dbReference type="InterPro" id="IPR010998">
    <property type="entry name" value="Integrase_recombinase_N"/>
</dbReference>
<comment type="similarity">
    <text evidence="1">Belongs to the 'phage' integrase family.</text>
</comment>
<evidence type="ECO:0000256" key="1">
    <source>
        <dbReference type="ARBA" id="ARBA00008857"/>
    </source>
</evidence>
<dbReference type="InterPro" id="IPR053876">
    <property type="entry name" value="Phage_int_M"/>
</dbReference>
<name>A0A382URI4_9ZZZZ</name>
<dbReference type="Gene3D" id="1.10.150.130">
    <property type="match status" value="1"/>
</dbReference>
<dbReference type="InterPro" id="IPR011010">
    <property type="entry name" value="DNA_brk_join_enz"/>
</dbReference>
<dbReference type="SUPFAM" id="SSF56349">
    <property type="entry name" value="DNA breaking-rejoining enzymes"/>
    <property type="match status" value="1"/>
</dbReference>
<reference evidence="5" key="1">
    <citation type="submission" date="2018-05" db="EMBL/GenBank/DDBJ databases">
        <authorList>
            <person name="Lanie J.A."/>
            <person name="Ng W.-L."/>
            <person name="Kazmierczak K.M."/>
            <person name="Andrzejewski T.M."/>
            <person name="Davidsen T.M."/>
            <person name="Wayne K.J."/>
            <person name="Tettelin H."/>
            <person name="Glass J.I."/>
            <person name="Rusch D."/>
            <person name="Podicherti R."/>
            <person name="Tsui H.-C.T."/>
            <person name="Winkler M.E."/>
        </authorList>
    </citation>
    <scope>NUCLEOTIDE SEQUENCE</scope>
</reference>
<evidence type="ECO:0000256" key="2">
    <source>
        <dbReference type="ARBA" id="ARBA00022908"/>
    </source>
</evidence>
<dbReference type="Pfam" id="PF22022">
    <property type="entry name" value="Phage_int_M"/>
    <property type="match status" value="1"/>
</dbReference>
<dbReference type="AlphaFoldDB" id="A0A382URI4"/>
<dbReference type="PROSITE" id="PS51900">
    <property type="entry name" value="CB"/>
    <property type="match status" value="1"/>
</dbReference>
<dbReference type="InterPro" id="IPR038488">
    <property type="entry name" value="Integrase_DNA-bd_sf"/>
</dbReference>
<dbReference type="PANTHER" id="PTHR30629:SF2">
    <property type="entry name" value="PROPHAGE INTEGRASE INTS-RELATED"/>
    <property type="match status" value="1"/>
</dbReference>
<feature type="non-terminal residue" evidence="5">
    <location>
        <position position="174"/>
    </location>
</feature>
<organism evidence="5">
    <name type="scientific">marine metagenome</name>
    <dbReference type="NCBI Taxonomy" id="408172"/>
    <lineage>
        <taxon>unclassified sequences</taxon>
        <taxon>metagenomes</taxon>
        <taxon>ecological metagenomes</taxon>
    </lineage>
</organism>
<evidence type="ECO:0000259" key="4">
    <source>
        <dbReference type="PROSITE" id="PS51900"/>
    </source>
</evidence>
<dbReference type="PANTHER" id="PTHR30629">
    <property type="entry name" value="PROPHAGE INTEGRASE"/>
    <property type="match status" value="1"/>
</dbReference>
<keyword evidence="2" id="KW-0229">DNA integration</keyword>
<accession>A0A382URI4</accession>
<proteinExistence type="inferred from homology"/>
<dbReference type="GO" id="GO:0003677">
    <property type="term" value="F:DNA binding"/>
    <property type="evidence" value="ECO:0007669"/>
    <property type="project" value="UniProtKB-KW"/>
</dbReference>
<dbReference type="Gene3D" id="3.30.160.390">
    <property type="entry name" value="Integrase, DNA-binding domain"/>
    <property type="match status" value="1"/>
</dbReference>
<dbReference type="InterPro" id="IPR050808">
    <property type="entry name" value="Phage_Integrase"/>
</dbReference>
<dbReference type="InterPro" id="IPR025166">
    <property type="entry name" value="Integrase_DNA_bind_dom"/>
</dbReference>
<dbReference type="EMBL" id="UINC01146174">
    <property type="protein sequence ID" value="SVD36747.1"/>
    <property type="molecule type" value="Genomic_DNA"/>
</dbReference>
<dbReference type="Pfam" id="PF13356">
    <property type="entry name" value="Arm-DNA-bind_3"/>
    <property type="match status" value="1"/>
</dbReference>